<accession>A0ABQ9IBK5</accession>
<evidence type="ECO:0000313" key="2">
    <source>
        <dbReference type="Proteomes" id="UP001159363"/>
    </source>
</evidence>
<sequence>MASVLPPRCRWKLFDNLLVAKMEVLQKEADPLTRAQGITSFIQSTCDHSLRRKSESWKQLIEDHGNDDPWGLVYHVMVGKLREITPLRIVETAVGHISDITEAIRVMIEALLSGDSKGSVDIAPEMDNTLEFTAEEFDKVIKDLKLRKAPGYDNITAEIVKRTYSRIRTCLQKTYNELLRIGRFPECCQ</sequence>
<name>A0ABQ9IBK5_9NEOP</name>
<protein>
    <submittedName>
        <fullName evidence="1">Uncharacterized protein</fullName>
    </submittedName>
</protein>
<evidence type="ECO:0000313" key="1">
    <source>
        <dbReference type="EMBL" id="KAJ8894041.1"/>
    </source>
</evidence>
<reference evidence="1 2" key="1">
    <citation type="submission" date="2023-02" db="EMBL/GenBank/DDBJ databases">
        <title>LHISI_Scaffold_Assembly.</title>
        <authorList>
            <person name="Stuart O.P."/>
            <person name="Cleave R."/>
            <person name="Magrath M.J.L."/>
            <person name="Mikheyev A.S."/>
        </authorList>
    </citation>
    <scope>NUCLEOTIDE SEQUENCE [LARGE SCALE GENOMIC DNA]</scope>
    <source>
        <strain evidence="1">Daus_M_001</strain>
        <tissue evidence="1">Leg muscle</tissue>
    </source>
</reference>
<proteinExistence type="predicted"/>
<comment type="caution">
    <text evidence="1">The sequence shown here is derived from an EMBL/GenBank/DDBJ whole genome shotgun (WGS) entry which is preliminary data.</text>
</comment>
<gene>
    <name evidence="1" type="ORF">PR048_006651</name>
</gene>
<dbReference type="EMBL" id="JARBHB010000002">
    <property type="protein sequence ID" value="KAJ8894041.1"/>
    <property type="molecule type" value="Genomic_DNA"/>
</dbReference>
<organism evidence="1 2">
    <name type="scientific">Dryococelus australis</name>
    <dbReference type="NCBI Taxonomy" id="614101"/>
    <lineage>
        <taxon>Eukaryota</taxon>
        <taxon>Metazoa</taxon>
        <taxon>Ecdysozoa</taxon>
        <taxon>Arthropoda</taxon>
        <taxon>Hexapoda</taxon>
        <taxon>Insecta</taxon>
        <taxon>Pterygota</taxon>
        <taxon>Neoptera</taxon>
        <taxon>Polyneoptera</taxon>
        <taxon>Phasmatodea</taxon>
        <taxon>Verophasmatodea</taxon>
        <taxon>Anareolatae</taxon>
        <taxon>Phasmatidae</taxon>
        <taxon>Eurycanthinae</taxon>
        <taxon>Dryococelus</taxon>
    </lineage>
</organism>
<dbReference type="Proteomes" id="UP001159363">
    <property type="component" value="Chromosome 2"/>
</dbReference>
<keyword evidence="2" id="KW-1185">Reference proteome</keyword>